<gene>
    <name evidence="5" type="ORF">ABZ510_16790</name>
</gene>
<keyword evidence="6" id="KW-1185">Reference proteome</keyword>
<dbReference type="PANTHER" id="PTHR43217:SF2">
    <property type="entry name" value="SUCCINATE-SEMIALDEHYDE DEHYDROGENASE [NADP(+)]"/>
    <property type="match status" value="1"/>
</dbReference>
<dbReference type="PANTHER" id="PTHR43217">
    <property type="entry name" value="SUCCINATE SEMIALDEHYDE DEHYDROGENASE [NAD(P)+] SAD"/>
    <property type="match status" value="1"/>
</dbReference>
<dbReference type="InterPro" id="IPR016161">
    <property type="entry name" value="Ald_DH/histidinol_DH"/>
</dbReference>
<comment type="similarity">
    <text evidence="1">Belongs to the aldehyde dehydrogenase family.</text>
</comment>
<dbReference type="InterPro" id="IPR015590">
    <property type="entry name" value="Aldehyde_DH_dom"/>
</dbReference>
<evidence type="ECO:0000256" key="1">
    <source>
        <dbReference type="ARBA" id="ARBA00009986"/>
    </source>
</evidence>
<evidence type="ECO:0000313" key="5">
    <source>
        <dbReference type="EMBL" id="MEU1953510.1"/>
    </source>
</evidence>
<name>A0ABV2WRL3_9NOCA</name>
<dbReference type="Gene3D" id="3.40.309.10">
    <property type="entry name" value="Aldehyde Dehydrogenase, Chain A, domain 2"/>
    <property type="match status" value="1"/>
</dbReference>
<dbReference type="Gene3D" id="3.40.605.10">
    <property type="entry name" value="Aldehyde Dehydrogenase, Chain A, domain 1"/>
    <property type="match status" value="1"/>
</dbReference>
<dbReference type="SUPFAM" id="SSF53720">
    <property type="entry name" value="ALDH-like"/>
    <property type="match status" value="1"/>
</dbReference>
<dbReference type="InterPro" id="IPR016163">
    <property type="entry name" value="Ald_DH_C"/>
</dbReference>
<evidence type="ECO:0000256" key="3">
    <source>
        <dbReference type="ARBA" id="ARBA00023002"/>
    </source>
</evidence>
<evidence type="ECO:0000259" key="4">
    <source>
        <dbReference type="Pfam" id="PF00171"/>
    </source>
</evidence>
<dbReference type="Pfam" id="PF00171">
    <property type="entry name" value="Aldedh"/>
    <property type="match status" value="1"/>
</dbReference>
<dbReference type="CDD" id="cd07100">
    <property type="entry name" value="ALDH_SSADH1_GabD1"/>
    <property type="match status" value="1"/>
</dbReference>
<keyword evidence="2" id="KW-0521">NADP</keyword>
<dbReference type="InterPro" id="IPR044148">
    <property type="entry name" value="ALDH_GabD1-like"/>
</dbReference>
<evidence type="ECO:0000313" key="6">
    <source>
        <dbReference type="Proteomes" id="UP001550628"/>
    </source>
</evidence>
<accession>A0ABV2WRL3</accession>
<protein>
    <submittedName>
        <fullName evidence="5">NAD-dependent succinate-semialdehyde dehydrogenase</fullName>
    </submittedName>
</protein>
<dbReference type="EMBL" id="JBEYBF010000010">
    <property type="protein sequence ID" value="MEU1953510.1"/>
    <property type="molecule type" value="Genomic_DNA"/>
</dbReference>
<dbReference type="Proteomes" id="UP001550628">
    <property type="component" value="Unassembled WGS sequence"/>
</dbReference>
<feature type="domain" description="Aldehyde dehydrogenase" evidence="4">
    <location>
        <begin position="3"/>
        <end position="451"/>
    </location>
</feature>
<organism evidence="5 6">
    <name type="scientific">Nocardia rhamnosiphila</name>
    <dbReference type="NCBI Taxonomy" id="426716"/>
    <lineage>
        <taxon>Bacteria</taxon>
        <taxon>Bacillati</taxon>
        <taxon>Actinomycetota</taxon>
        <taxon>Actinomycetes</taxon>
        <taxon>Mycobacteriales</taxon>
        <taxon>Nocardiaceae</taxon>
        <taxon>Nocardia</taxon>
    </lineage>
</organism>
<evidence type="ECO:0000256" key="2">
    <source>
        <dbReference type="ARBA" id="ARBA00022857"/>
    </source>
</evidence>
<reference evidence="5 6" key="1">
    <citation type="submission" date="2024-06" db="EMBL/GenBank/DDBJ databases">
        <title>The Natural Products Discovery Center: Release of the First 8490 Sequenced Strains for Exploring Actinobacteria Biosynthetic Diversity.</title>
        <authorList>
            <person name="Kalkreuter E."/>
            <person name="Kautsar S.A."/>
            <person name="Yang D."/>
            <person name="Bader C.D."/>
            <person name="Teijaro C.N."/>
            <person name="Fluegel L."/>
            <person name="Davis C.M."/>
            <person name="Simpson J.R."/>
            <person name="Lauterbach L."/>
            <person name="Steele A.D."/>
            <person name="Gui C."/>
            <person name="Meng S."/>
            <person name="Li G."/>
            <person name="Viehrig K."/>
            <person name="Ye F."/>
            <person name="Su P."/>
            <person name="Kiefer A.F."/>
            <person name="Nichols A."/>
            <person name="Cepeda A.J."/>
            <person name="Yan W."/>
            <person name="Fan B."/>
            <person name="Jiang Y."/>
            <person name="Adhikari A."/>
            <person name="Zheng C.-J."/>
            <person name="Schuster L."/>
            <person name="Cowan T.M."/>
            <person name="Smanski M.J."/>
            <person name="Chevrette M.G."/>
            <person name="De Carvalho L.P.S."/>
            <person name="Shen B."/>
        </authorList>
    </citation>
    <scope>NUCLEOTIDE SEQUENCE [LARGE SCALE GENOMIC DNA]</scope>
    <source>
        <strain evidence="5 6">NPDC019708</strain>
    </source>
</reference>
<dbReference type="InterPro" id="IPR047110">
    <property type="entry name" value="GABD/Sad-like"/>
</dbReference>
<dbReference type="RefSeq" id="WP_356958024.1">
    <property type="nucleotide sequence ID" value="NZ_JBEYBD010000011.1"/>
</dbReference>
<keyword evidence="3" id="KW-0560">Oxidoreductase</keyword>
<comment type="caution">
    <text evidence="5">The sequence shown here is derived from an EMBL/GenBank/DDBJ whole genome shotgun (WGS) entry which is preliminary data.</text>
</comment>
<sequence length="456" mass="48055">MPTFTTVDPRTGADLAEYELMSPADTEAALARAFEAHETWSRVALSERAALLSRVAALHRERAGELAEAVAREMGKPVTQSEGEIELAASIFDYYADKGPQLLRDEELEVAGGGRALVRTGSIGPILGIMPWNYPLYQVARFVAPNLLLGNTVLLKHSRSCTATSLIIAAILRDAGAPSGVYENLVVSSGLIEGLIADSRLRGVSLTGSEEAGRIVAEQAGRHLKKCVLELGGSDPFIVLPDADLGATLDLAVSGRFSNAGQACTSSKRMIVHDAVFDEFLRGLVERAATWTTGDPLDRATKMGPMASVAGRTELAEQVADAVAKGATVHLGGEVPDGDGAYYPATVLSGVTEDMRAYSEELFGPVAVLYRAESTEDAVRLANDSRFGLGAAVFTGDSGAAAEIADRLEVGMVGLNSLIRSQPSLPFGGVKASGIGRELGRLGLDEFANKKLLRIA</sequence>
<dbReference type="InterPro" id="IPR016162">
    <property type="entry name" value="Ald_DH_N"/>
</dbReference>
<proteinExistence type="inferred from homology"/>